<feature type="compositionally biased region" description="Polar residues" evidence="1">
    <location>
        <begin position="179"/>
        <end position="191"/>
    </location>
</feature>
<evidence type="ECO:0000256" key="1">
    <source>
        <dbReference type="SAM" id="MobiDB-lite"/>
    </source>
</evidence>
<dbReference type="EMBL" id="FMJC01000002">
    <property type="protein sequence ID" value="SCM71761.1"/>
    <property type="molecule type" value="Genomic_DNA"/>
</dbReference>
<feature type="compositionally biased region" description="Polar residues" evidence="1">
    <location>
        <begin position="231"/>
        <end position="241"/>
    </location>
</feature>
<feature type="region of interest" description="Disordered" evidence="1">
    <location>
        <begin position="20"/>
        <end position="429"/>
    </location>
</feature>
<feature type="region of interest" description="Disordered" evidence="1">
    <location>
        <begin position="513"/>
        <end position="532"/>
    </location>
</feature>
<feature type="compositionally biased region" description="Low complexity" evidence="1">
    <location>
        <begin position="555"/>
        <end position="580"/>
    </location>
</feature>
<name>A0A212L2I0_9BACT</name>
<feature type="compositionally biased region" description="Basic and acidic residues" evidence="1">
    <location>
        <begin position="513"/>
        <end position="526"/>
    </location>
</feature>
<feature type="compositionally biased region" description="Low complexity" evidence="1">
    <location>
        <begin position="249"/>
        <end position="286"/>
    </location>
</feature>
<gene>
    <name evidence="2" type="ORF">KL86DES1_20184</name>
</gene>
<organism evidence="2">
    <name type="scientific">uncultured Desulfovibrio sp</name>
    <dbReference type="NCBI Taxonomy" id="167968"/>
    <lineage>
        <taxon>Bacteria</taxon>
        <taxon>Pseudomonadati</taxon>
        <taxon>Thermodesulfobacteriota</taxon>
        <taxon>Desulfovibrionia</taxon>
        <taxon>Desulfovibrionales</taxon>
        <taxon>Desulfovibrionaceae</taxon>
        <taxon>Desulfovibrio</taxon>
        <taxon>environmental samples</taxon>
    </lineage>
</organism>
<dbReference type="AlphaFoldDB" id="A0A212L2I0"/>
<feature type="compositionally biased region" description="Basic and acidic residues" evidence="1">
    <location>
        <begin position="306"/>
        <end position="315"/>
    </location>
</feature>
<feature type="compositionally biased region" description="Basic and acidic residues" evidence="1">
    <location>
        <begin position="122"/>
        <end position="134"/>
    </location>
</feature>
<feature type="compositionally biased region" description="Low complexity" evidence="1">
    <location>
        <begin position="452"/>
        <end position="477"/>
    </location>
</feature>
<evidence type="ECO:0000313" key="2">
    <source>
        <dbReference type="EMBL" id="SCM71761.1"/>
    </source>
</evidence>
<protein>
    <submittedName>
        <fullName evidence="2">Uncharacterized protein</fullName>
    </submittedName>
</protein>
<proteinExistence type="predicted"/>
<dbReference type="RefSeq" id="WP_179979902.1">
    <property type="nucleotide sequence ID" value="NZ_LT608333.1"/>
</dbReference>
<sequence length="711" mass="73150">MAAQDTHENTEEIIDLTELIEKGAVPEADTDASSPAAAQDDDLHTHMRSLNDSGQNVAADAEIDDLLAQMEYKDEGGADAEATPAAQANAGDGSAESGMESGMEQTDSDSPAPSDFAPVRMPDGHIVDPHEELHMPGIGDVDSLLNSLDIPPQPRPHEKAAPSPEDTDNAVDQMLGNLNGASRPSAENSSKGAGKAPHEDTTDLDELLAAGTMPEPVISDELESLLRESAPSANQPDAKQPQSKDKDQATPAAEPVAEPAPGSAAAQPQTPAQPVAPAAANPAQDAPPHDLNDDLDALLQSIMADKPGHDADKDVPQNAPQTQDAAQAQPAPASASAASADDLSADLDQLLSSVKPAAPQQPDPAPTADGGANQPADSGPAKANDKLEFDLDALLAAADAEERDRANPVTTPEAPAAEQPSSSLLPDVDLDDILAGNMVTAPSAMAGQAAKASQTGSAATPATPPASASRDAAGQAAVAADLTEIMARLDQYAEKLQQADDRVQALEAAVAEARAEADQARAEADAAKTAAQQIQSDLDEKLTAAQTSHESLAQTAAEALHTAQNAAQAAASATAQQQDQPDSTPPLEALFDTDHPLHQRLMDCVSTAAAEAAATAARQAAEEAVAAAQSAMAQANDAPAAHEDPALLESLLDDRMHAVNLTMHGASARLDAIESRLDELEPRFNDRVEKAAASAAARILREEIGRLLENE</sequence>
<feature type="region of interest" description="Disordered" evidence="1">
    <location>
        <begin position="541"/>
        <end position="591"/>
    </location>
</feature>
<feature type="compositionally biased region" description="Polar residues" evidence="1">
    <location>
        <begin position="544"/>
        <end position="554"/>
    </location>
</feature>
<feature type="compositionally biased region" description="Low complexity" evidence="1">
    <location>
        <begin position="316"/>
        <end position="358"/>
    </location>
</feature>
<feature type="region of interest" description="Disordered" evidence="1">
    <location>
        <begin position="444"/>
        <end position="477"/>
    </location>
</feature>
<reference evidence="2" key="1">
    <citation type="submission" date="2016-08" db="EMBL/GenBank/DDBJ databases">
        <authorList>
            <person name="Seilhamer J.J."/>
        </authorList>
    </citation>
    <scope>NUCLEOTIDE SEQUENCE</scope>
    <source>
        <strain evidence="2">86-1</strain>
    </source>
</reference>
<accession>A0A212L2I0</accession>